<protein>
    <submittedName>
        <fullName evidence="11">GH18099</fullName>
    </submittedName>
</protein>
<dbReference type="eggNOG" id="ENOG502TB86">
    <property type="taxonomic scope" value="Eukaryota"/>
</dbReference>
<name>B4JH10_DROGR</name>
<dbReference type="Proteomes" id="UP000001070">
    <property type="component" value="Unassembled WGS sequence"/>
</dbReference>
<keyword evidence="8" id="KW-0044">Antibiotic</keyword>
<dbReference type="GO" id="GO:0045087">
    <property type="term" value="P:innate immune response"/>
    <property type="evidence" value="ECO:0007669"/>
    <property type="project" value="UniProtKB-KW"/>
</dbReference>
<evidence type="ECO:0000256" key="6">
    <source>
        <dbReference type="ARBA" id="ARBA00022729"/>
    </source>
</evidence>
<keyword evidence="6" id="KW-0732">Signal</keyword>
<keyword evidence="7" id="KW-0391">Immunity</keyword>
<comment type="similarity">
    <text evidence="2">Belongs to the attacin/sarcotoxin-2 family.</text>
</comment>
<dbReference type="KEGG" id="dgr:6563580"/>
<feature type="domain" description="Attacin C-terminal" evidence="10">
    <location>
        <begin position="67"/>
        <end position="181"/>
    </location>
</feature>
<dbReference type="InParanoid" id="B4JH10"/>
<keyword evidence="12" id="KW-1185">Reference proteome</keyword>
<dbReference type="AlphaFoldDB" id="B4JH10"/>
<dbReference type="OrthoDB" id="7879934at2759"/>
<dbReference type="OMA" id="RSHDQFG"/>
<evidence type="ECO:0000256" key="4">
    <source>
        <dbReference type="ARBA" id="ARBA00022529"/>
    </source>
</evidence>
<evidence type="ECO:0000259" key="9">
    <source>
        <dbReference type="Pfam" id="PF03768"/>
    </source>
</evidence>
<sequence length="181" mass="18586">MECQANGDPKTGAASMKCGVVAGDEQFNARAGVFATKDSVAGPVTKGVYGAVNSNGHSLSLQHGHTEHFGSSTTAAAQANLFQNKQAAVNATAFHTHNRTHDQFGGGLNMQTAAGHSAALGVTHVPQFNMTTANVGGRANLYTSPSGNLNVNATANATRHLSGPFNGQKDFGAGLGLQYKF</sequence>
<feature type="domain" description="Attacin N-terminal" evidence="9">
    <location>
        <begin position="1"/>
        <end position="65"/>
    </location>
</feature>
<reference evidence="11 12" key="1">
    <citation type="journal article" date="2007" name="Nature">
        <title>Evolution of genes and genomes on the Drosophila phylogeny.</title>
        <authorList>
            <consortium name="Drosophila 12 Genomes Consortium"/>
            <person name="Clark A.G."/>
            <person name="Eisen M.B."/>
            <person name="Smith D.R."/>
            <person name="Bergman C.M."/>
            <person name="Oliver B."/>
            <person name="Markow T.A."/>
            <person name="Kaufman T.C."/>
            <person name="Kellis M."/>
            <person name="Gelbart W."/>
            <person name="Iyer V.N."/>
            <person name="Pollard D.A."/>
            <person name="Sackton T.B."/>
            <person name="Larracuente A.M."/>
            <person name="Singh N.D."/>
            <person name="Abad J.P."/>
            <person name="Abt D.N."/>
            <person name="Adryan B."/>
            <person name="Aguade M."/>
            <person name="Akashi H."/>
            <person name="Anderson W.W."/>
            <person name="Aquadro C.F."/>
            <person name="Ardell D.H."/>
            <person name="Arguello R."/>
            <person name="Artieri C.G."/>
            <person name="Barbash D.A."/>
            <person name="Barker D."/>
            <person name="Barsanti P."/>
            <person name="Batterham P."/>
            <person name="Batzoglou S."/>
            <person name="Begun D."/>
            <person name="Bhutkar A."/>
            <person name="Blanco E."/>
            <person name="Bosak S.A."/>
            <person name="Bradley R.K."/>
            <person name="Brand A.D."/>
            <person name="Brent M.R."/>
            <person name="Brooks A.N."/>
            <person name="Brown R.H."/>
            <person name="Butlin R.K."/>
            <person name="Caggese C."/>
            <person name="Calvi B.R."/>
            <person name="Bernardo de Carvalho A."/>
            <person name="Caspi A."/>
            <person name="Castrezana S."/>
            <person name="Celniker S.E."/>
            <person name="Chang J.L."/>
            <person name="Chapple C."/>
            <person name="Chatterji S."/>
            <person name="Chinwalla A."/>
            <person name="Civetta A."/>
            <person name="Clifton S.W."/>
            <person name="Comeron J.M."/>
            <person name="Costello J.C."/>
            <person name="Coyne J.A."/>
            <person name="Daub J."/>
            <person name="David R.G."/>
            <person name="Delcher A.L."/>
            <person name="Delehaunty K."/>
            <person name="Do C.B."/>
            <person name="Ebling H."/>
            <person name="Edwards K."/>
            <person name="Eickbush T."/>
            <person name="Evans J.D."/>
            <person name="Filipski A."/>
            <person name="Findeiss S."/>
            <person name="Freyhult E."/>
            <person name="Fulton L."/>
            <person name="Fulton R."/>
            <person name="Garcia A.C."/>
            <person name="Gardiner A."/>
            <person name="Garfield D.A."/>
            <person name="Garvin B.E."/>
            <person name="Gibson G."/>
            <person name="Gilbert D."/>
            <person name="Gnerre S."/>
            <person name="Godfrey J."/>
            <person name="Good R."/>
            <person name="Gotea V."/>
            <person name="Gravely B."/>
            <person name="Greenberg A.J."/>
            <person name="Griffiths-Jones S."/>
            <person name="Gross S."/>
            <person name="Guigo R."/>
            <person name="Gustafson E.A."/>
            <person name="Haerty W."/>
            <person name="Hahn M.W."/>
            <person name="Halligan D.L."/>
            <person name="Halpern A.L."/>
            <person name="Halter G.M."/>
            <person name="Han M.V."/>
            <person name="Heger A."/>
            <person name="Hillier L."/>
            <person name="Hinrichs A.S."/>
            <person name="Holmes I."/>
            <person name="Hoskins R.A."/>
            <person name="Hubisz M.J."/>
            <person name="Hultmark D."/>
            <person name="Huntley M.A."/>
            <person name="Jaffe D.B."/>
            <person name="Jagadeeshan S."/>
            <person name="Jeck W.R."/>
            <person name="Johnson J."/>
            <person name="Jones C.D."/>
            <person name="Jordan W.C."/>
            <person name="Karpen G.H."/>
            <person name="Kataoka E."/>
            <person name="Keightley P.D."/>
            <person name="Kheradpour P."/>
            <person name="Kirkness E.F."/>
            <person name="Koerich L.B."/>
            <person name="Kristiansen K."/>
            <person name="Kudrna D."/>
            <person name="Kulathinal R.J."/>
            <person name="Kumar S."/>
            <person name="Kwok R."/>
            <person name="Lander E."/>
            <person name="Langley C.H."/>
            <person name="Lapoint R."/>
            <person name="Lazzaro B.P."/>
            <person name="Lee S.J."/>
            <person name="Levesque L."/>
            <person name="Li R."/>
            <person name="Lin C.F."/>
            <person name="Lin M.F."/>
            <person name="Lindblad-Toh K."/>
            <person name="Llopart A."/>
            <person name="Long M."/>
            <person name="Low L."/>
            <person name="Lozovsky E."/>
            <person name="Lu J."/>
            <person name="Luo M."/>
            <person name="Machado C.A."/>
            <person name="Makalowski W."/>
            <person name="Marzo M."/>
            <person name="Matsuda M."/>
            <person name="Matzkin L."/>
            <person name="McAllister B."/>
            <person name="McBride C.S."/>
            <person name="McKernan B."/>
            <person name="McKernan K."/>
            <person name="Mendez-Lago M."/>
            <person name="Minx P."/>
            <person name="Mollenhauer M.U."/>
            <person name="Montooth K."/>
            <person name="Mount S.M."/>
            <person name="Mu X."/>
            <person name="Myers E."/>
            <person name="Negre B."/>
            <person name="Newfeld S."/>
            <person name="Nielsen R."/>
            <person name="Noor M.A."/>
            <person name="O'Grady P."/>
            <person name="Pachter L."/>
            <person name="Papaceit M."/>
            <person name="Parisi M.J."/>
            <person name="Parisi M."/>
            <person name="Parts L."/>
            <person name="Pedersen J.S."/>
            <person name="Pesole G."/>
            <person name="Phillippy A.M."/>
            <person name="Ponting C.P."/>
            <person name="Pop M."/>
            <person name="Porcelli D."/>
            <person name="Powell J.R."/>
            <person name="Prohaska S."/>
            <person name="Pruitt K."/>
            <person name="Puig M."/>
            <person name="Quesneville H."/>
            <person name="Ram K.R."/>
            <person name="Rand D."/>
            <person name="Rasmussen M.D."/>
            <person name="Reed L.K."/>
            <person name="Reenan R."/>
            <person name="Reily A."/>
            <person name="Remington K.A."/>
            <person name="Rieger T.T."/>
            <person name="Ritchie M.G."/>
            <person name="Robin C."/>
            <person name="Rogers Y.H."/>
            <person name="Rohde C."/>
            <person name="Rozas J."/>
            <person name="Rubenfield M.J."/>
            <person name="Ruiz A."/>
            <person name="Russo S."/>
            <person name="Salzberg S.L."/>
            <person name="Sanchez-Gracia A."/>
            <person name="Saranga D.J."/>
            <person name="Sato H."/>
            <person name="Schaeffer S.W."/>
            <person name="Schatz M.C."/>
            <person name="Schlenke T."/>
            <person name="Schwartz R."/>
            <person name="Segarra C."/>
            <person name="Singh R.S."/>
            <person name="Sirot L."/>
            <person name="Sirota M."/>
            <person name="Sisneros N.B."/>
            <person name="Smith C.D."/>
            <person name="Smith T.F."/>
            <person name="Spieth J."/>
            <person name="Stage D.E."/>
            <person name="Stark A."/>
            <person name="Stephan W."/>
            <person name="Strausberg R.L."/>
            <person name="Strempel S."/>
            <person name="Sturgill D."/>
            <person name="Sutton G."/>
            <person name="Sutton G.G."/>
            <person name="Tao W."/>
            <person name="Teichmann S."/>
            <person name="Tobari Y.N."/>
            <person name="Tomimura Y."/>
            <person name="Tsolas J.M."/>
            <person name="Valente V.L."/>
            <person name="Venter E."/>
            <person name="Venter J.C."/>
            <person name="Vicario S."/>
            <person name="Vieira F.G."/>
            <person name="Vilella A.J."/>
            <person name="Villasante A."/>
            <person name="Walenz B."/>
            <person name="Wang J."/>
            <person name="Wasserman M."/>
            <person name="Watts T."/>
            <person name="Wilson D."/>
            <person name="Wilson R.K."/>
            <person name="Wing R.A."/>
            <person name="Wolfner M.F."/>
            <person name="Wong A."/>
            <person name="Wong G.K."/>
            <person name="Wu C.I."/>
            <person name="Wu G."/>
            <person name="Yamamoto D."/>
            <person name="Yang H.P."/>
            <person name="Yang S.P."/>
            <person name="Yorke J.A."/>
            <person name="Yoshida K."/>
            <person name="Zdobnov E."/>
            <person name="Zhang P."/>
            <person name="Zhang Y."/>
            <person name="Zimin A.V."/>
            <person name="Baldwin J."/>
            <person name="Abdouelleil A."/>
            <person name="Abdulkadir J."/>
            <person name="Abebe A."/>
            <person name="Abera B."/>
            <person name="Abreu J."/>
            <person name="Acer S.C."/>
            <person name="Aftuck L."/>
            <person name="Alexander A."/>
            <person name="An P."/>
            <person name="Anderson E."/>
            <person name="Anderson S."/>
            <person name="Arachi H."/>
            <person name="Azer M."/>
            <person name="Bachantsang P."/>
            <person name="Barry A."/>
            <person name="Bayul T."/>
            <person name="Berlin A."/>
            <person name="Bessette D."/>
            <person name="Bloom T."/>
            <person name="Blye J."/>
            <person name="Boguslavskiy L."/>
            <person name="Bonnet C."/>
            <person name="Boukhgalter B."/>
            <person name="Bourzgui I."/>
            <person name="Brown A."/>
            <person name="Cahill P."/>
            <person name="Channer S."/>
            <person name="Cheshatsang Y."/>
            <person name="Chuda L."/>
            <person name="Citroen M."/>
            <person name="Collymore A."/>
            <person name="Cooke P."/>
            <person name="Costello M."/>
            <person name="D'Aco K."/>
            <person name="Daza R."/>
            <person name="De Haan G."/>
            <person name="DeGray S."/>
            <person name="DeMaso C."/>
            <person name="Dhargay N."/>
            <person name="Dooley K."/>
            <person name="Dooley E."/>
            <person name="Doricent M."/>
            <person name="Dorje P."/>
            <person name="Dorjee K."/>
            <person name="Dupes A."/>
            <person name="Elong R."/>
            <person name="Falk J."/>
            <person name="Farina A."/>
            <person name="Faro S."/>
            <person name="Ferguson D."/>
            <person name="Fisher S."/>
            <person name="Foley C.D."/>
            <person name="Franke A."/>
            <person name="Friedrich D."/>
            <person name="Gadbois L."/>
            <person name="Gearin G."/>
            <person name="Gearin C.R."/>
            <person name="Giannoukos G."/>
            <person name="Goode T."/>
            <person name="Graham J."/>
            <person name="Grandbois E."/>
            <person name="Grewal S."/>
            <person name="Gyaltsen K."/>
            <person name="Hafez N."/>
            <person name="Hagos B."/>
            <person name="Hall J."/>
            <person name="Henson C."/>
            <person name="Hollinger A."/>
            <person name="Honan T."/>
            <person name="Huard M.D."/>
            <person name="Hughes L."/>
            <person name="Hurhula B."/>
            <person name="Husby M.E."/>
            <person name="Kamat A."/>
            <person name="Kanga B."/>
            <person name="Kashin S."/>
            <person name="Khazanovich D."/>
            <person name="Kisner P."/>
            <person name="Lance K."/>
            <person name="Lara M."/>
            <person name="Lee W."/>
            <person name="Lennon N."/>
            <person name="Letendre F."/>
            <person name="LeVine R."/>
            <person name="Lipovsky A."/>
            <person name="Liu X."/>
            <person name="Liu J."/>
            <person name="Liu S."/>
            <person name="Lokyitsang T."/>
            <person name="Lokyitsang Y."/>
            <person name="Lubonja R."/>
            <person name="Lui A."/>
            <person name="MacDonald P."/>
            <person name="Magnisalis V."/>
            <person name="Maru K."/>
            <person name="Matthews C."/>
            <person name="McCusker W."/>
            <person name="McDonough S."/>
            <person name="Mehta T."/>
            <person name="Meldrim J."/>
            <person name="Meneus L."/>
            <person name="Mihai O."/>
            <person name="Mihalev A."/>
            <person name="Mihova T."/>
            <person name="Mittelman R."/>
            <person name="Mlenga V."/>
            <person name="Montmayeur A."/>
            <person name="Mulrain L."/>
            <person name="Navidi A."/>
            <person name="Naylor J."/>
            <person name="Negash T."/>
            <person name="Nguyen T."/>
            <person name="Nguyen N."/>
            <person name="Nicol R."/>
            <person name="Norbu C."/>
            <person name="Norbu N."/>
            <person name="Novod N."/>
            <person name="O'Neill B."/>
            <person name="Osman S."/>
            <person name="Markiewicz E."/>
            <person name="Oyono O.L."/>
            <person name="Patti C."/>
            <person name="Phunkhang P."/>
            <person name="Pierre F."/>
            <person name="Priest M."/>
            <person name="Raghuraman S."/>
            <person name="Rege F."/>
            <person name="Reyes R."/>
            <person name="Rise C."/>
            <person name="Rogov P."/>
            <person name="Ross K."/>
            <person name="Ryan E."/>
            <person name="Settipalli S."/>
            <person name="Shea T."/>
            <person name="Sherpa N."/>
            <person name="Shi L."/>
            <person name="Shih D."/>
            <person name="Sparrow T."/>
            <person name="Spaulding J."/>
            <person name="Stalker J."/>
            <person name="Stange-Thomann N."/>
            <person name="Stavropoulos S."/>
            <person name="Stone C."/>
            <person name="Strader C."/>
            <person name="Tesfaye S."/>
            <person name="Thomson T."/>
            <person name="Thoulutsang Y."/>
            <person name="Thoulutsang D."/>
            <person name="Topham K."/>
            <person name="Topping I."/>
            <person name="Tsamla T."/>
            <person name="Vassiliev H."/>
            <person name="Vo A."/>
            <person name="Wangchuk T."/>
            <person name="Wangdi T."/>
            <person name="Weiand M."/>
            <person name="Wilkinson J."/>
            <person name="Wilson A."/>
            <person name="Yadav S."/>
            <person name="Young G."/>
            <person name="Yu Q."/>
            <person name="Zembek L."/>
            <person name="Zhong D."/>
            <person name="Zimmer A."/>
            <person name="Zwirko Z."/>
            <person name="Jaffe D.B."/>
            <person name="Alvarez P."/>
            <person name="Brockman W."/>
            <person name="Butler J."/>
            <person name="Chin C."/>
            <person name="Gnerre S."/>
            <person name="Grabherr M."/>
            <person name="Kleber M."/>
            <person name="Mauceli E."/>
            <person name="MacCallum I."/>
        </authorList>
    </citation>
    <scope>NUCLEOTIDE SEQUENCE [LARGE SCALE GENOMIC DNA]</scope>
    <source>
        <strain evidence="12">Tucson 15287-2541.00</strain>
    </source>
</reference>
<dbReference type="InterPro" id="IPR005521">
    <property type="entry name" value="Attacin_C"/>
</dbReference>
<keyword evidence="5" id="KW-0399">Innate immunity</keyword>
<keyword evidence="4" id="KW-0929">Antimicrobial</keyword>
<dbReference type="GO" id="GO:0009611">
    <property type="term" value="P:response to wounding"/>
    <property type="evidence" value="ECO:0007669"/>
    <property type="project" value="EnsemblMetazoa"/>
</dbReference>
<evidence type="ECO:0000259" key="10">
    <source>
        <dbReference type="Pfam" id="PF03769"/>
    </source>
</evidence>
<evidence type="ECO:0000256" key="1">
    <source>
        <dbReference type="ARBA" id="ARBA00004613"/>
    </source>
</evidence>
<dbReference type="STRING" id="7222.B4JH10"/>
<comment type="subcellular location">
    <subcellularLocation>
        <location evidence="1">Secreted</location>
    </subcellularLocation>
</comment>
<accession>B4JH10</accession>
<evidence type="ECO:0000256" key="5">
    <source>
        <dbReference type="ARBA" id="ARBA00022588"/>
    </source>
</evidence>
<evidence type="ECO:0000256" key="7">
    <source>
        <dbReference type="ARBA" id="ARBA00022859"/>
    </source>
</evidence>
<dbReference type="EMBL" id="CH916369">
    <property type="protein sequence ID" value="EDV93788.1"/>
    <property type="molecule type" value="Genomic_DNA"/>
</dbReference>
<evidence type="ECO:0000256" key="3">
    <source>
        <dbReference type="ARBA" id="ARBA00022525"/>
    </source>
</evidence>
<organism evidence="12">
    <name type="scientific">Drosophila grimshawi</name>
    <name type="common">Hawaiian fruit fly</name>
    <name type="synonym">Idiomyia grimshawi</name>
    <dbReference type="NCBI Taxonomy" id="7222"/>
    <lineage>
        <taxon>Eukaryota</taxon>
        <taxon>Metazoa</taxon>
        <taxon>Ecdysozoa</taxon>
        <taxon>Arthropoda</taxon>
        <taxon>Hexapoda</taxon>
        <taxon>Insecta</taxon>
        <taxon>Pterygota</taxon>
        <taxon>Neoptera</taxon>
        <taxon>Endopterygota</taxon>
        <taxon>Diptera</taxon>
        <taxon>Brachycera</taxon>
        <taxon>Muscomorpha</taxon>
        <taxon>Ephydroidea</taxon>
        <taxon>Drosophilidae</taxon>
        <taxon>Drosophila</taxon>
        <taxon>Hawaiian Drosophila</taxon>
    </lineage>
</organism>
<evidence type="ECO:0000256" key="8">
    <source>
        <dbReference type="ARBA" id="ARBA00023022"/>
    </source>
</evidence>
<dbReference type="GO" id="GO:0050830">
    <property type="term" value="P:defense response to Gram-positive bacterium"/>
    <property type="evidence" value="ECO:0007669"/>
    <property type="project" value="EnsemblMetazoa"/>
</dbReference>
<dbReference type="GO" id="GO:0005576">
    <property type="term" value="C:extracellular region"/>
    <property type="evidence" value="ECO:0007669"/>
    <property type="project" value="UniProtKB-SubCell"/>
</dbReference>
<evidence type="ECO:0000313" key="11">
    <source>
        <dbReference type="EMBL" id="EDV93788.1"/>
    </source>
</evidence>
<evidence type="ECO:0000256" key="2">
    <source>
        <dbReference type="ARBA" id="ARBA00007550"/>
    </source>
</evidence>
<dbReference type="Pfam" id="PF03768">
    <property type="entry name" value="Attacin_N"/>
    <property type="match status" value="1"/>
</dbReference>
<proteinExistence type="inferred from homology"/>
<dbReference type="InterPro" id="IPR005520">
    <property type="entry name" value="Attacin_N"/>
</dbReference>
<dbReference type="Pfam" id="PF03769">
    <property type="entry name" value="Attacin_C"/>
    <property type="match status" value="1"/>
</dbReference>
<evidence type="ECO:0000313" key="12">
    <source>
        <dbReference type="Proteomes" id="UP000001070"/>
    </source>
</evidence>
<dbReference type="PhylomeDB" id="B4JH10"/>
<dbReference type="HOGENOM" id="CLU_1483525_0_0_1"/>
<keyword evidence="3" id="KW-0964">Secreted</keyword>
<gene>
    <name evidence="11" type="primary">Dgri\GH18099</name>
    <name evidence="11" type="ORF">Dgri_GH18099</name>
</gene>